<protein>
    <recommendedName>
        <fullName evidence="7">Cytochrome P450</fullName>
    </recommendedName>
</protein>
<evidence type="ECO:0008006" key="7">
    <source>
        <dbReference type="Google" id="ProtNLM"/>
    </source>
</evidence>
<comment type="similarity">
    <text evidence="1">Belongs to the cytochrome P450 family.</text>
</comment>
<reference evidence="5" key="1">
    <citation type="submission" date="2019-03" db="EMBL/GenBank/DDBJ databases">
        <title>WGS assembly of Setaria viridis.</title>
        <authorList>
            <person name="Huang P."/>
            <person name="Jenkins J."/>
            <person name="Grimwood J."/>
            <person name="Barry K."/>
            <person name="Healey A."/>
            <person name="Mamidi S."/>
            <person name="Sreedasyam A."/>
            <person name="Shu S."/>
            <person name="Feldman M."/>
            <person name="Wu J."/>
            <person name="Yu Y."/>
            <person name="Chen C."/>
            <person name="Johnson J."/>
            <person name="Rokhsar D."/>
            <person name="Baxter I."/>
            <person name="Schmutz J."/>
            <person name="Brutnell T."/>
            <person name="Kellogg E."/>
        </authorList>
    </citation>
    <scope>NUCLEOTIDE SEQUENCE [LARGE SCALE GENOMIC DNA]</scope>
</reference>
<sequence length="179" mass="20009">MHMHNNSTVAMPLPVLECMPQQWKLQLPAIFFTFLLPLLALALATISFFSTKGDRLHLPPGPLLRLPVLPVLPVLGNLHQIMGALPTGAATGRCCCCGWARCGRRTVVVSSTEAAREVMKTHDADCCSRRDTPGTRRLSYGHKDLVCAPYGEYWREMLSMRRVEAAWYTREAETKQELA</sequence>
<accession>A0A4U6SP39</accession>
<dbReference type="InterPro" id="IPR036396">
    <property type="entry name" value="Cyt_P450_sf"/>
</dbReference>
<dbReference type="Gene3D" id="1.10.630.10">
    <property type="entry name" value="Cytochrome P450"/>
    <property type="match status" value="1"/>
</dbReference>
<dbReference type="GO" id="GO:0020037">
    <property type="term" value="F:heme binding"/>
    <property type="evidence" value="ECO:0007669"/>
    <property type="project" value="InterPro"/>
</dbReference>
<keyword evidence="4" id="KW-0812">Transmembrane</keyword>
<dbReference type="Proteomes" id="UP000298652">
    <property type="component" value="Chromosome 9"/>
</dbReference>
<organism evidence="5 6">
    <name type="scientific">Setaria viridis</name>
    <name type="common">Green bristlegrass</name>
    <name type="synonym">Setaria italica subsp. viridis</name>
    <dbReference type="NCBI Taxonomy" id="4556"/>
    <lineage>
        <taxon>Eukaryota</taxon>
        <taxon>Viridiplantae</taxon>
        <taxon>Streptophyta</taxon>
        <taxon>Embryophyta</taxon>
        <taxon>Tracheophyta</taxon>
        <taxon>Spermatophyta</taxon>
        <taxon>Magnoliopsida</taxon>
        <taxon>Liliopsida</taxon>
        <taxon>Poales</taxon>
        <taxon>Poaceae</taxon>
        <taxon>PACMAD clade</taxon>
        <taxon>Panicoideae</taxon>
        <taxon>Panicodae</taxon>
        <taxon>Paniceae</taxon>
        <taxon>Cenchrinae</taxon>
        <taxon>Setaria</taxon>
    </lineage>
</organism>
<keyword evidence="4" id="KW-0472">Membrane</keyword>
<dbReference type="PANTHER" id="PTHR47955:SF11">
    <property type="entry name" value="4-HYDROXYPHENYLACETALDEHYDE OXIME MONOOXYGENASE"/>
    <property type="match status" value="1"/>
</dbReference>
<name>A0A4U6SP39_SETVI</name>
<gene>
    <name evidence="5" type="ORF">SEVIR_9G010866v2</name>
</gene>
<dbReference type="GO" id="GO:0016705">
    <property type="term" value="F:oxidoreductase activity, acting on paired donors, with incorporation or reduction of molecular oxygen"/>
    <property type="evidence" value="ECO:0007669"/>
    <property type="project" value="InterPro"/>
</dbReference>
<keyword evidence="3" id="KW-0408">Iron</keyword>
<dbReference type="Gramene" id="TKV90169">
    <property type="protein sequence ID" value="TKV90169"/>
    <property type="gene ID" value="SEVIR_9G010866v2"/>
</dbReference>
<dbReference type="PANTHER" id="PTHR47955">
    <property type="entry name" value="CYTOCHROME P450 FAMILY 71 PROTEIN"/>
    <property type="match status" value="1"/>
</dbReference>
<evidence type="ECO:0000256" key="1">
    <source>
        <dbReference type="ARBA" id="ARBA00010617"/>
    </source>
</evidence>
<dbReference type="GO" id="GO:0004497">
    <property type="term" value="F:monooxygenase activity"/>
    <property type="evidence" value="ECO:0007669"/>
    <property type="project" value="InterPro"/>
</dbReference>
<evidence type="ECO:0000313" key="5">
    <source>
        <dbReference type="EMBL" id="TKV90169.1"/>
    </source>
</evidence>
<keyword evidence="2" id="KW-0479">Metal-binding</keyword>
<dbReference type="GO" id="GO:0005506">
    <property type="term" value="F:iron ion binding"/>
    <property type="evidence" value="ECO:0007669"/>
    <property type="project" value="InterPro"/>
</dbReference>
<evidence type="ECO:0000256" key="2">
    <source>
        <dbReference type="ARBA" id="ARBA00022723"/>
    </source>
</evidence>
<dbReference type="EMBL" id="CM016560">
    <property type="protein sequence ID" value="TKV90169.1"/>
    <property type="molecule type" value="Genomic_DNA"/>
</dbReference>
<feature type="transmembrane region" description="Helical" evidence="4">
    <location>
        <begin position="29"/>
        <end position="49"/>
    </location>
</feature>
<keyword evidence="6" id="KW-1185">Reference proteome</keyword>
<dbReference type="SUPFAM" id="SSF48264">
    <property type="entry name" value="Cytochrome P450"/>
    <property type="match status" value="1"/>
</dbReference>
<keyword evidence="4" id="KW-1133">Transmembrane helix</keyword>
<evidence type="ECO:0000256" key="3">
    <source>
        <dbReference type="ARBA" id="ARBA00023004"/>
    </source>
</evidence>
<proteinExistence type="inferred from homology"/>
<dbReference type="AlphaFoldDB" id="A0A4U6SP39"/>
<evidence type="ECO:0000256" key="4">
    <source>
        <dbReference type="SAM" id="Phobius"/>
    </source>
</evidence>
<evidence type="ECO:0000313" key="6">
    <source>
        <dbReference type="Proteomes" id="UP000298652"/>
    </source>
</evidence>